<feature type="compositionally biased region" description="Basic and acidic residues" evidence="1">
    <location>
        <begin position="51"/>
        <end position="87"/>
    </location>
</feature>
<dbReference type="PANTHER" id="PTHR13288:SF8">
    <property type="entry name" value="SPLICING FACTOR 45"/>
    <property type="match status" value="1"/>
</dbReference>
<evidence type="ECO:0000259" key="2">
    <source>
        <dbReference type="PROSITE" id="PS50174"/>
    </source>
</evidence>
<dbReference type="Proteomes" id="UP001281761">
    <property type="component" value="Unassembled WGS sequence"/>
</dbReference>
<evidence type="ECO:0000313" key="3">
    <source>
        <dbReference type="EMBL" id="KAK2964693.1"/>
    </source>
</evidence>
<feature type="region of interest" description="Disordered" evidence="1">
    <location>
        <begin position="51"/>
        <end position="187"/>
    </location>
</feature>
<sequence length="187" mass="21440">MLTDLEFRDDSSDSASSLIDDEAFPLFDKDTYDPLFPNDYGQAVEERWELSQRKQKEEQERMMRDYQEQSLRKQLEGRERIEAEKRQLLLNEQTPRKVEDDNEEWERKKAERAQRRQISAIPIHPPQSSSSLFDPSQSSSKAGLNLLQKMGYSGEGGLGKHEQGIETPLGVVNGPSGEQTVTLLPRS</sequence>
<feature type="compositionally biased region" description="Low complexity" evidence="1">
    <location>
        <begin position="126"/>
        <end position="140"/>
    </location>
</feature>
<feature type="compositionally biased region" description="Polar residues" evidence="1">
    <location>
        <begin position="176"/>
        <end position="187"/>
    </location>
</feature>
<feature type="compositionally biased region" description="Basic and acidic residues" evidence="1">
    <location>
        <begin position="94"/>
        <end position="114"/>
    </location>
</feature>
<accession>A0ABQ9YLQ5</accession>
<evidence type="ECO:0000256" key="1">
    <source>
        <dbReference type="SAM" id="MobiDB-lite"/>
    </source>
</evidence>
<gene>
    <name evidence="3" type="ORF">BLNAU_610</name>
</gene>
<keyword evidence="4" id="KW-1185">Reference proteome</keyword>
<feature type="domain" description="G-patch" evidence="2">
    <location>
        <begin position="139"/>
        <end position="169"/>
    </location>
</feature>
<dbReference type="InterPro" id="IPR040052">
    <property type="entry name" value="RBM17"/>
</dbReference>
<proteinExistence type="predicted"/>
<protein>
    <recommendedName>
        <fullName evidence="2">G-patch domain-containing protein</fullName>
    </recommendedName>
</protein>
<dbReference type="PROSITE" id="PS50174">
    <property type="entry name" value="G_PATCH"/>
    <property type="match status" value="1"/>
</dbReference>
<organism evidence="3 4">
    <name type="scientific">Blattamonas nauphoetae</name>
    <dbReference type="NCBI Taxonomy" id="2049346"/>
    <lineage>
        <taxon>Eukaryota</taxon>
        <taxon>Metamonada</taxon>
        <taxon>Preaxostyla</taxon>
        <taxon>Oxymonadida</taxon>
        <taxon>Blattamonas</taxon>
    </lineage>
</organism>
<reference evidence="3 4" key="1">
    <citation type="journal article" date="2022" name="bioRxiv">
        <title>Genomics of Preaxostyla Flagellates Illuminates Evolutionary Transitions and the Path Towards Mitochondrial Loss.</title>
        <authorList>
            <person name="Novak L.V.F."/>
            <person name="Treitli S.C."/>
            <person name="Pyrih J."/>
            <person name="Halakuc P."/>
            <person name="Pipaliya S.V."/>
            <person name="Vacek V."/>
            <person name="Brzon O."/>
            <person name="Soukal P."/>
            <person name="Eme L."/>
            <person name="Dacks J.B."/>
            <person name="Karnkowska A."/>
            <person name="Elias M."/>
            <person name="Hampl V."/>
        </authorList>
    </citation>
    <scope>NUCLEOTIDE SEQUENCE [LARGE SCALE GENOMIC DNA]</scope>
    <source>
        <strain evidence="3">NAU3</strain>
        <tissue evidence="3">Gut</tissue>
    </source>
</reference>
<comment type="caution">
    <text evidence="3">The sequence shown here is derived from an EMBL/GenBank/DDBJ whole genome shotgun (WGS) entry which is preliminary data.</text>
</comment>
<dbReference type="PANTHER" id="PTHR13288">
    <property type="entry name" value="SPLICING FACTOR 45 SPF45"/>
    <property type="match status" value="1"/>
</dbReference>
<dbReference type="Pfam" id="PF01585">
    <property type="entry name" value="G-patch"/>
    <property type="match status" value="1"/>
</dbReference>
<name>A0ABQ9YLQ5_9EUKA</name>
<evidence type="ECO:0000313" key="4">
    <source>
        <dbReference type="Proteomes" id="UP001281761"/>
    </source>
</evidence>
<dbReference type="EMBL" id="JARBJD010000002">
    <property type="protein sequence ID" value="KAK2964693.1"/>
    <property type="molecule type" value="Genomic_DNA"/>
</dbReference>
<dbReference type="InterPro" id="IPR000467">
    <property type="entry name" value="G_patch_dom"/>
</dbReference>